<evidence type="ECO:0000259" key="7">
    <source>
        <dbReference type="Pfam" id="PF00135"/>
    </source>
</evidence>
<feature type="compositionally biased region" description="Low complexity" evidence="4">
    <location>
        <begin position="817"/>
        <end position="834"/>
    </location>
</feature>
<keyword evidence="5" id="KW-0472">Membrane</keyword>
<dbReference type="SUPFAM" id="SSF53474">
    <property type="entry name" value="alpha/beta-Hydrolases"/>
    <property type="match status" value="1"/>
</dbReference>
<evidence type="ECO:0000256" key="5">
    <source>
        <dbReference type="SAM" id="Phobius"/>
    </source>
</evidence>
<dbReference type="InterPro" id="IPR019819">
    <property type="entry name" value="Carboxylesterase_B_CS"/>
</dbReference>
<evidence type="ECO:0000313" key="9">
    <source>
        <dbReference type="Proteomes" id="UP000299102"/>
    </source>
</evidence>
<dbReference type="InterPro" id="IPR029058">
    <property type="entry name" value="AB_hydrolase_fold"/>
</dbReference>
<dbReference type="PROSITE" id="PS00941">
    <property type="entry name" value="CARBOXYLESTERASE_B_2"/>
    <property type="match status" value="1"/>
</dbReference>
<dbReference type="AlphaFoldDB" id="A0A4C1YS73"/>
<organism evidence="8 9">
    <name type="scientific">Eumeta variegata</name>
    <name type="common">Bagworm moth</name>
    <name type="synonym">Eumeta japonica</name>
    <dbReference type="NCBI Taxonomy" id="151549"/>
    <lineage>
        <taxon>Eukaryota</taxon>
        <taxon>Metazoa</taxon>
        <taxon>Ecdysozoa</taxon>
        <taxon>Arthropoda</taxon>
        <taxon>Hexapoda</taxon>
        <taxon>Insecta</taxon>
        <taxon>Pterygota</taxon>
        <taxon>Neoptera</taxon>
        <taxon>Endopterygota</taxon>
        <taxon>Lepidoptera</taxon>
        <taxon>Glossata</taxon>
        <taxon>Ditrysia</taxon>
        <taxon>Tineoidea</taxon>
        <taxon>Psychidae</taxon>
        <taxon>Oiketicinae</taxon>
        <taxon>Eumeta</taxon>
    </lineage>
</organism>
<comment type="caution">
    <text evidence="8">The sequence shown here is derived from an EMBL/GenBank/DDBJ whole genome shotgun (WGS) entry which is preliminary data.</text>
</comment>
<dbReference type="Proteomes" id="UP000299102">
    <property type="component" value="Unassembled WGS sequence"/>
</dbReference>
<dbReference type="InterPro" id="IPR051093">
    <property type="entry name" value="Neuroligin/BSAL"/>
</dbReference>
<protein>
    <submittedName>
        <fullName evidence="8">Neuroligin-4, Y-linked</fullName>
    </submittedName>
</protein>
<dbReference type="InterPro" id="IPR002018">
    <property type="entry name" value="CarbesteraseB"/>
</dbReference>
<proteinExistence type="inferred from homology"/>
<feature type="compositionally biased region" description="Polar residues" evidence="4">
    <location>
        <begin position="860"/>
        <end position="872"/>
    </location>
</feature>
<feature type="compositionally biased region" description="Basic and acidic residues" evidence="4">
    <location>
        <begin position="29"/>
        <end position="44"/>
    </location>
</feature>
<evidence type="ECO:0000256" key="4">
    <source>
        <dbReference type="SAM" id="MobiDB-lite"/>
    </source>
</evidence>
<keyword evidence="5" id="KW-0812">Transmembrane</keyword>
<dbReference type="STRING" id="151549.A0A4C1YS73"/>
<gene>
    <name evidence="8" type="primary">NLGN4Y</name>
    <name evidence="8" type="ORF">EVAR_62047_1</name>
</gene>
<evidence type="ECO:0000313" key="8">
    <source>
        <dbReference type="EMBL" id="GBP77712.1"/>
    </source>
</evidence>
<name>A0A4C1YS73_EUMVA</name>
<keyword evidence="5" id="KW-1133">Transmembrane helix</keyword>
<evidence type="ECO:0000256" key="2">
    <source>
        <dbReference type="ARBA" id="ARBA00022729"/>
    </source>
</evidence>
<feature type="chain" id="PRO_5020030449" evidence="6">
    <location>
        <begin position="22"/>
        <end position="872"/>
    </location>
</feature>
<feature type="signal peptide" evidence="6">
    <location>
        <begin position="1"/>
        <end position="21"/>
    </location>
</feature>
<feature type="region of interest" description="Disordered" evidence="4">
    <location>
        <begin position="24"/>
        <end position="71"/>
    </location>
</feature>
<feature type="region of interest" description="Disordered" evidence="4">
    <location>
        <begin position="814"/>
        <end position="872"/>
    </location>
</feature>
<feature type="transmembrane region" description="Helical" evidence="5">
    <location>
        <begin position="741"/>
        <end position="764"/>
    </location>
</feature>
<reference evidence="8 9" key="1">
    <citation type="journal article" date="2019" name="Commun. Biol.">
        <title>The bagworm genome reveals a unique fibroin gene that provides high tensile strength.</title>
        <authorList>
            <person name="Kono N."/>
            <person name="Nakamura H."/>
            <person name="Ohtoshi R."/>
            <person name="Tomita M."/>
            <person name="Numata K."/>
            <person name="Arakawa K."/>
        </authorList>
    </citation>
    <scope>NUCLEOTIDE SEQUENCE [LARGE SCALE GENOMIC DNA]</scope>
</reference>
<dbReference type="Gene3D" id="3.40.50.1820">
    <property type="entry name" value="alpha/beta hydrolase"/>
    <property type="match status" value="1"/>
</dbReference>
<sequence length="872" mass="99750">MSEKLLFAVLASAICSAICQSSVNPYSPESREQYDPRSIYERRQYIPRNNYDTSRDDGGSRESTIPTPGDANYRTYVYNDRRYGVDLSRYNPYNPSINQPGGFPYNPLNTNPLDNEFKYNTNRDPNNPDALFPGVLGGWREDLQGRERRDSRQLDRDIFVNTNYGQVQGFKVYLYDNPDPNSGYRPWLSPVERIQGQVSVFLGIPYARPPVLEGRFKPPRQHPGWQLLQAVDWGPACPQPVRFTGATKGIRDMDEDCLYLNIFSPNTAAGATAQKYPVMFYIHGGQFSSGASNLFPAHILAAFYNVVVVSINYRLGALGFLSTGDENSPGNYGILDQGMALRWVYDNIEAFNGDKNSITLFGPGAGAASAGLLAVAPRTRNIVTKIIAQSGSALADWALIEDKYRVQNTSLVYGRLLGCPIDSSWKLVNCLRQGRSFYELGNAEFQVLLENNFTFPGDEWYEGWRESDWHFLDTTPEELIKRGQFNRGLSYMTGVTTQEAAYFLYNNESLAPNFEINEQFFNQKVAELVLRYNYTLNPRGVYEAVRYMYTYHPDPHNVSAIRDQYVHLLSDFLYRAPTDKMVKLLLEQNVPVYMYVLNTTVESFRWPQWRQYSHDIERYFLTGQPFMDQEFYPRRIRIERQSWLPNDRNMSHFFMKAYTDFARLGNPTRSRILGLHMEKAEVGQLRYLNLNTTYNSTIQLNYRQTELAFWTVYLPTVIGRLVPTYPPITEYWWEPKQPLQIAFWSVSTACIILLVLLVVCCMLWRNAKRETDRFYNDDIFMVPDTDDGGVENSMRSRENIYEYRDVPPKRPASLTIAPAAPASRPPSATSTGSAISLKEGIVSSTPDPNGRAPTPRARSRTQLIQGVPQTTV</sequence>
<keyword evidence="3" id="KW-0325">Glycoprotein</keyword>
<feature type="domain" description="Carboxylesterase type B" evidence="7">
    <location>
        <begin position="195"/>
        <end position="710"/>
    </location>
</feature>
<evidence type="ECO:0000256" key="1">
    <source>
        <dbReference type="ARBA" id="ARBA00005964"/>
    </source>
</evidence>
<comment type="similarity">
    <text evidence="1">Belongs to the type-B carboxylesterase/lipase family.</text>
</comment>
<dbReference type="PANTHER" id="PTHR43903">
    <property type="entry name" value="NEUROLIGIN"/>
    <property type="match status" value="1"/>
</dbReference>
<dbReference type="FunFam" id="3.40.50.1820:FF:000156">
    <property type="entry name" value="Neuroligin-4, Y-linked"/>
    <property type="match status" value="1"/>
</dbReference>
<dbReference type="Pfam" id="PF00135">
    <property type="entry name" value="COesterase"/>
    <property type="match status" value="1"/>
</dbReference>
<evidence type="ECO:0000256" key="3">
    <source>
        <dbReference type="ARBA" id="ARBA00023180"/>
    </source>
</evidence>
<evidence type="ECO:0000256" key="6">
    <source>
        <dbReference type="SAM" id="SignalP"/>
    </source>
</evidence>
<dbReference type="OrthoDB" id="408631at2759"/>
<keyword evidence="2 6" id="KW-0732">Signal</keyword>
<accession>A0A4C1YS73</accession>
<keyword evidence="9" id="KW-1185">Reference proteome</keyword>
<dbReference type="EMBL" id="BGZK01001343">
    <property type="protein sequence ID" value="GBP77712.1"/>
    <property type="molecule type" value="Genomic_DNA"/>
</dbReference>